<accession>A0AAV4V7R1</accession>
<feature type="region of interest" description="Disordered" evidence="1">
    <location>
        <begin position="51"/>
        <end position="79"/>
    </location>
</feature>
<comment type="caution">
    <text evidence="2">The sequence shown here is derived from an EMBL/GenBank/DDBJ whole genome shotgun (WGS) entry which is preliminary data.</text>
</comment>
<organism evidence="2 3">
    <name type="scientific">Caerostris extrusa</name>
    <name type="common">Bark spider</name>
    <name type="synonym">Caerostris bankana</name>
    <dbReference type="NCBI Taxonomy" id="172846"/>
    <lineage>
        <taxon>Eukaryota</taxon>
        <taxon>Metazoa</taxon>
        <taxon>Ecdysozoa</taxon>
        <taxon>Arthropoda</taxon>
        <taxon>Chelicerata</taxon>
        <taxon>Arachnida</taxon>
        <taxon>Araneae</taxon>
        <taxon>Araneomorphae</taxon>
        <taxon>Entelegynae</taxon>
        <taxon>Araneoidea</taxon>
        <taxon>Araneidae</taxon>
        <taxon>Caerostris</taxon>
    </lineage>
</organism>
<reference evidence="2 3" key="1">
    <citation type="submission" date="2021-06" db="EMBL/GenBank/DDBJ databases">
        <title>Caerostris extrusa draft genome.</title>
        <authorList>
            <person name="Kono N."/>
            <person name="Arakawa K."/>
        </authorList>
    </citation>
    <scope>NUCLEOTIDE SEQUENCE [LARGE SCALE GENOMIC DNA]</scope>
</reference>
<keyword evidence="3" id="KW-1185">Reference proteome</keyword>
<name>A0AAV4V7R1_CAEEX</name>
<gene>
    <name evidence="2" type="ORF">CEXT_757161</name>
</gene>
<proteinExistence type="predicted"/>
<protein>
    <submittedName>
        <fullName evidence="2">Uncharacterized protein</fullName>
    </submittedName>
</protein>
<evidence type="ECO:0000313" key="2">
    <source>
        <dbReference type="EMBL" id="GIY66272.1"/>
    </source>
</evidence>
<dbReference type="AlphaFoldDB" id="A0AAV4V7R1"/>
<evidence type="ECO:0000256" key="1">
    <source>
        <dbReference type="SAM" id="MobiDB-lite"/>
    </source>
</evidence>
<evidence type="ECO:0000313" key="3">
    <source>
        <dbReference type="Proteomes" id="UP001054945"/>
    </source>
</evidence>
<feature type="compositionally biased region" description="Polar residues" evidence="1">
    <location>
        <begin position="65"/>
        <end position="79"/>
    </location>
</feature>
<sequence length="79" mass="8801">MFNLDLIHVDLSPTCSSSLFINHICFTVPKLYNTLSNHLQHRLDVQTSLKKPQVSLKQDRPDAPDSSSTQLAQTCSTCA</sequence>
<dbReference type="Proteomes" id="UP001054945">
    <property type="component" value="Unassembled WGS sequence"/>
</dbReference>
<dbReference type="EMBL" id="BPLR01014103">
    <property type="protein sequence ID" value="GIY66272.1"/>
    <property type="molecule type" value="Genomic_DNA"/>
</dbReference>